<dbReference type="OrthoDB" id="39559at2157"/>
<keyword evidence="1" id="KW-1133">Transmembrane helix</keyword>
<feature type="transmembrane region" description="Helical" evidence="1">
    <location>
        <begin position="6"/>
        <end position="24"/>
    </location>
</feature>
<protein>
    <submittedName>
        <fullName evidence="2">Uncharacterized protein</fullName>
    </submittedName>
</protein>
<reference evidence="2" key="1">
    <citation type="journal article" date="2021" name="Environ. Microbiol.">
        <title>New insights into the diversity and evolution of the archaeal mobilome from three complete genomes of Saccharolobus shibatae.</title>
        <authorList>
            <person name="Medvedeva S."/>
            <person name="Brandt D."/>
            <person name="Cvirkaite-Krupovic V."/>
            <person name="Liu Y."/>
            <person name="Severinov K."/>
            <person name="Ishino S."/>
            <person name="Ishino Y."/>
            <person name="Prangishvili D."/>
            <person name="Kalinowski J."/>
            <person name="Krupovic M."/>
        </authorList>
    </citation>
    <scope>NUCLEOTIDE SEQUENCE</scope>
    <source>
        <strain evidence="2">B12</strain>
    </source>
</reference>
<accession>A0A8F5BMQ8</accession>
<keyword evidence="1" id="KW-0472">Membrane</keyword>
<sequence>MTDQIQLGIVILALPLPILTYLWFRYYNIIINEGTKYVGENYREEEIFLLPSSTKTVKIDGKVSILVYGVNPWITIRVNGGPKQKIFKIRLLNESGNLELINESKVFQVRVKLRYSA</sequence>
<dbReference type="Proteomes" id="UP000694018">
    <property type="component" value="Chromosome"/>
</dbReference>
<dbReference type="GeneID" id="65562619"/>
<dbReference type="EMBL" id="CP077717">
    <property type="protein sequence ID" value="QXJ28162.1"/>
    <property type="molecule type" value="Genomic_DNA"/>
</dbReference>
<evidence type="ECO:0000313" key="3">
    <source>
        <dbReference type="Proteomes" id="UP000694018"/>
    </source>
</evidence>
<evidence type="ECO:0000256" key="1">
    <source>
        <dbReference type="SAM" id="Phobius"/>
    </source>
</evidence>
<dbReference type="AlphaFoldDB" id="A0A8F5BMQ8"/>
<dbReference type="RefSeq" id="WP_218259770.1">
    <property type="nucleotide sequence ID" value="NZ_CP077717.1"/>
</dbReference>
<keyword evidence="1" id="KW-0812">Transmembrane</keyword>
<proteinExistence type="predicted"/>
<organism evidence="2 3">
    <name type="scientific">Saccharolobus shibatae (strain ATCC 51178 / DSM 5389 / JCM 8931 / NBRC 15437 / B12)</name>
    <name type="common">Sulfolobus shibatae</name>
    <dbReference type="NCBI Taxonomy" id="523848"/>
    <lineage>
        <taxon>Archaea</taxon>
        <taxon>Thermoproteota</taxon>
        <taxon>Thermoprotei</taxon>
        <taxon>Sulfolobales</taxon>
        <taxon>Sulfolobaceae</taxon>
        <taxon>Saccharolobus</taxon>
    </lineage>
</organism>
<gene>
    <name evidence="2" type="ORF">J5U23_01030</name>
</gene>
<evidence type="ECO:0000313" key="2">
    <source>
        <dbReference type="EMBL" id="QXJ28162.1"/>
    </source>
</evidence>
<dbReference type="KEGG" id="sshi:J5U23_01030"/>
<name>A0A8F5BMQ8_SACSH</name>